<dbReference type="InterPro" id="IPR011251">
    <property type="entry name" value="Luciferase-like_dom"/>
</dbReference>
<dbReference type="PANTHER" id="PTHR43244:SF1">
    <property type="entry name" value="5,10-METHYLENETETRAHYDROMETHANOPTERIN REDUCTASE"/>
    <property type="match status" value="1"/>
</dbReference>
<accession>A0A381NZI6</accession>
<dbReference type="Pfam" id="PF00296">
    <property type="entry name" value="Bac_luciferase"/>
    <property type="match status" value="1"/>
</dbReference>
<dbReference type="Gene3D" id="3.20.20.30">
    <property type="entry name" value="Luciferase-like domain"/>
    <property type="match status" value="1"/>
</dbReference>
<proteinExistence type="predicted"/>
<dbReference type="AlphaFoldDB" id="A0A381NZI6"/>
<dbReference type="InterPro" id="IPR036661">
    <property type="entry name" value="Luciferase-like_sf"/>
</dbReference>
<keyword evidence="1" id="KW-0560">Oxidoreductase</keyword>
<name>A0A381NZI6_9ZZZZ</name>
<dbReference type="SUPFAM" id="SSF51679">
    <property type="entry name" value="Bacterial luciferase-like"/>
    <property type="match status" value="1"/>
</dbReference>
<organism evidence="3">
    <name type="scientific">marine metagenome</name>
    <dbReference type="NCBI Taxonomy" id="408172"/>
    <lineage>
        <taxon>unclassified sequences</taxon>
        <taxon>metagenomes</taxon>
        <taxon>ecological metagenomes</taxon>
    </lineage>
</organism>
<evidence type="ECO:0000259" key="2">
    <source>
        <dbReference type="Pfam" id="PF00296"/>
    </source>
</evidence>
<evidence type="ECO:0000256" key="1">
    <source>
        <dbReference type="ARBA" id="ARBA00023002"/>
    </source>
</evidence>
<dbReference type="PANTHER" id="PTHR43244">
    <property type="match status" value="1"/>
</dbReference>
<feature type="domain" description="Luciferase-like" evidence="2">
    <location>
        <begin position="24"/>
        <end position="325"/>
    </location>
</feature>
<dbReference type="GO" id="GO:0016705">
    <property type="term" value="F:oxidoreductase activity, acting on paired donors, with incorporation or reduction of molecular oxygen"/>
    <property type="evidence" value="ECO:0007669"/>
    <property type="project" value="InterPro"/>
</dbReference>
<dbReference type="InterPro" id="IPR050564">
    <property type="entry name" value="F420-G6PD/mer"/>
</dbReference>
<sequence length="356" mass="37919">MSIEFWTMGAGRPGRPGSNVFSGTRQAIAAEEIGYDGIAYVDSQNLSGDCYVALALAAQATSSIKLGTGVTNSFTRHPAATASAIASIQMESDGRAYLGIGRGDSALAHLGRAPHSVAEFENYLEQLQNYLRGNEVEFEGDSDLGSLGLAGHSSSSRISWIAGIQPKVPVDVAATGPRVIAAAARHADRISLNVGADVERVRWGMDVARDARVKAGITGDIPFTAYISLVVHDDPEEAMRIGAGQVSLFARFSAMYGRVVGPASAEQQQVLEEIHRSYDMQQHGRGAGTQESAVTGEFARNFGIFGSPSYCVDRLSELIEAGVDRFILRGSPLDPDNPDSHTSERFIQEVASVLND</sequence>
<dbReference type="EMBL" id="UINC01000716">
    <property type="protein sequence ID" value="SUZ60061.1"/>
    <property type="molecule type" value="Genomic_DNA"/>
</dbReference>
<gene>
    <name evidence="3" type="ORF">METZ01_LOCUS12915</name>
</gene>
<protein>
    <recommendedName>
        <fullName evidence="2">Luciferase-like domain-containing protein</fullName>
    </recommendedName>
</protein>
<reference evidence="3" key="1">
    <citation type="submission" date="2018-05" db="EMBL/GenBank/DDBJ databases">
        <authorList>
            <person name="Lanie J.A."/>
            <person name="Ng W.-L."/>
            <person name="Kazmierczak K.M."/>
            <person name="Andrzejewski T.M."/>
            <person name="Davidsen T.M."/>
            <person name="Wayne K.J."/>
            <person name="Tettelin H."/>
            <person name="Glass J.I."/>
            <person name="Rusch D."/>
            <person name="Podicherti R."/>
            <person name="Tsui H.-C.T."/>
            <person name="Winkler M.E."/>
        </authorList>
    </citation>
    <scope>NUCLEOTIDE SEQUENCE</scope>
</reference>
<evidence type="ECO:0000313" key="3">
    <source>
        <dbReference type="EMBL" id="SUZ60061.1"/>
    </source>
</evidence>